<proteinExistence type="inferred from homology"/>
<dbReference type="PROSITE" id="PS01094">
    <property type="entry name" value="UPF0076"/>
    <property type="match status" value="1"/>
</dbReference>
<sequence>MLATIDRLLNEGGGSKHSILMATVYLASMDDYSGMNEAWDAWVPAGNAPPRAAVEAKLARPEWRVEIVVVAARV</sequence>
<comment type="similarity">
    <text evidence="1">Belongs to the RutC family.</text>
</comment>
<dbReference type="AlphaFoldDB" id="A0A645IU09"/>
<dbReference type="SUPFAM" id="SSF55298">
    <property type="entry name" value="YjgF-like"/>
    <property type="match status" value="1"/>
</dbReference>
<organism evidence="2">
    <name type="scientific">bioreactor metagenome</name>
    <dbReference type="NCBI Taxonomy" id="1076179"/>
    <lineage>
        <taxon>unclassified sequences</taxon>
        <taxon>metagenomes</taxon>
        <taxon>ecological metagenomes</taxon>
    </lineage>
</organism>
<protein>
    <recommendedName>
        <fullName evidence="3">2-iminobutanoate/2-iminopropanoate deaminase</fullName>
    </recommendedName>
</protein>
<dbReference type="InterPro" id="IPR019897">
    <property type="entry name" value="RidA_CS"/>
</dbReference>
<dbReference type="InterPro" id="IPR006175">
    <property type="entry name" value="YjgF/YER057c/UK114"/>
</dbReference>
<comment type="caution">
    <text evidence="2">The sequence shown here is derived from an EMBL/GenBank/DDBJ whole genome shotgun (WGS) entry which is preliminary data.</text>
</comment>
<evidence type="ECO:0000313" key="2">
    <source>
        <dbReference type="EMBL" id="MPN54891.1"/>
    </source>
</evidence>
<dbReference type="Gene3D" id="3.30.1330.40">
    <property type="entry name" value="RutC-like"/>
    <property type="match status" value="1"/>
</dbReference>
<accession>A0A645IU09</accession>
<dbReference type="EMBL" id="VSSQ01123568">
    <property type="protein sequence ID" value="MPN54891.1"/>
    <property type="molecule type" value="Genomic_DNA"/>
</dbReference>
<dbReference type="PANTHER" id="PTHR47328">
    <property type="match status" value="1"/>
</dbReference>
<dbReference type="InterPro" id="IPR035709">
    <property type="entry name" value="YoaB-like"/>
</dbReference>
<dbReference type="CDD" id="cd06150">
    <property type="entry name" value="YjgF_YER057c_UK114_like_2"/>
    <property type="match status" value="1"/>
</dbReference>
<reference evidence="2" key="1">
    <citation type="submission" date="2019-08" db="EMBL/GenBank/DDBJ databases">
        <authorList>
            <person name="Kucharzyk K."/>
            <person name="Murdoch R.W."/>
            <person name="Higgins S."/>
            <person name="Loffler F."/>
        </authorList>
    </citation>
    <scope>NUCLEOTIDE SEQUENCE</scope>
</reference>
<dbReference type="Pfam" id="PF01042">
    <property type="entry name" value="Ribonuc_L-PSP"/>
    <property type="match status" value="1"/>
</dbReference>
<evidence type="ECO:0008006" key="3">
    <source>
        <dbReference type="Google" id="ProtNLM"/>
    </source>
</evidence>
<gene>
    <name evidence="2" type="ORF">SDC9_202569</name>
</gene>
<evidence type="ECO:0000256" key="1">
    <source>
        <dbReference type="ARBA" id="ARBA00010552"/>
    </source>
</evidence>
<name>A0A645IU09_9ZZZZ</name>
<dbReference type="PANTHER" id="PTHR47328:SF1">
    <property type="entry name" value="RUTC FAMILY PROTEIN YOAB"/>
    <property type="match status" value="1"/>
</dbReference>
<dbReference type="InterPro" id="IPR035959">
    <property type="entry name" value="RutC-like_sf"/>
</dbReference>